<dbReference type="SMART" id="SM00091">
    <property type="entry name" value="PAS"/>
    <property type="match status" value="1"/>
</dbReference>
<dbReference type="Pfam" id="PF07228">
    <property type="entry name" value="SpoIIE"/>
    <property type="match status" value="1"/>
</dbReference>
<dbReference type="InterPro" id="IPR000014">
    <property type="entry name" value="PAS"/>
</dbReference>
<dbReference type="InterPro" id="IPR013767">
    <property type="entry name" value="PAS_fold"/>
</dbReference>
<dbReference type="Gene3D" id="3.30.450.20">
    <property type="entry name" value="PAS domain"/>
    <property type="match status" value="1"/>
</dbReference>
<sequence length="687" mass="72272">MPPDRPRVLLVGVLPGAVSALQAVLGPGADVLFVPPEQLVDHTQGVRGERRPTLVVLGQELPSPFGLVHAVRPHPADLVVIAVSTAETEGELAALSLLFSGDRARHLPASQADRLPGVAREMMTALGRQRTYTTVRAAAQYRLGAGTAISRQMGDHLFGEFLTQAPVGALMLDASGAMAAWNNKAADILGLGEPESLGRPLTSLFPETLHARLEEHLASSGGEPGADPGAVFERLRPDGAAQALRLAPQQVLDPEGRERRLLLVEDITERLRAQRQLAERTSHALLSAEVAAAMTAPGPLPERLERCVKAAVNRLSAVFACVWAVRTPAGDRLDHTVCADGPADGPTPAHVRVRRALMERVAAERRPALDEVPGEDSTVCVGYPLVSGGELLGVLALGSTAPLSSAASGTLEGIADQMAVGIQQDRLLHRLRATTQALEHPLLPPHLPALPGFDLAARYHPHGSGLHIGGDFYDAFAAADGRHVLVLGDVCGKGPAAAAITGLVRHTLWAAAQHTPDPAHVLDLVDRALRRQRTPFCTLAYVVVDTTVTPTRLHLASAGHPAPLLRRANGGTTVLDVHGPLLGALGQVHHPVTETELLPGDTLVLYTDGFTEGAGSYHQRESEDLAAVVAKQPPPPGTARPADHITAVLMEDAHAWWGERLRDDLAVLALTALPPAPAAAPEGSAAG</sequence>
<dbReference type="SMART" id="SM00065">
    <property type="entry name" value="GAF"/>
    <property type="match status" value="1"/>
</dbReference>
<dbReference type="SUPFAM" id="SSF55781">
    <property type="entry name" value="GAF domain-like"/>
    <property type="match status" value="1"/>
</dbReference>
<dbReference type="Pfam" id="PF01590">
    <property type="entry name" value="GAF"/>
    <property type="match status" value="1"/>
</dbReference>
<organism evidence="3 4">
    <name type="scientific">Streptomyces xinghaiensis</name>
    <dbReference type="NCBI Taxonomy" id="1038928"/>
    <lineage>
        <taxon>Bacteria</taxon>
        <taxon>Bacillati</taxon>
        <taxon>Actinomycetota</taxon>
        <taxon>Actinomycetes</taxon>
        <taxon>Kitasatosporales</taxon>
        <taxon>Streptomycetaceae</taxon>
        <taxon>Streptomyces</taxon>
    </lineage>
</organism>
<keyword evidence="1" id="KW-0378">Hydrolase</keyword>
<dbReference type="PROSITE" id="PS50112">
    <property type="entry name" value="PAS"/>
    <property type="match status" value="1"/>
</dbReference>
<dbReference type="SUPFAM" id="SSF81606">
    <property type="entry name" value="PP2C-like"/>
    <property type="match status" value="1"/>
</dbReference>
<dbReference type="GO" id="GO:0006355">
    <property type="term" value="P:regulation of DNA-templated transcription"/>
    <property type="evidence" value="ECO:0007669"/>
    <property type="project" value="InterPro"/>
</dbReference>
<feature type="domain" description="PAS" evidence="2">
    <location>
        <begin position="154"/>
        <end position="210"/>
    </location>
</feature>
<dbReference type="Gene3D" id="3.30.450.40">
    <property type="match status" value="1"/>
</dbReference>
<protein>
    <submittedName>
        <fullName evidence="3">PAS domain S-box protein</fullName>
    </submittedName>
</protein>
<evidence type="ECO:0000313" key="4">
    <source>
        <dbReference type="Proteomes" id="UP000028058"/>
    </source>
</evidence>
<dbReference type="EMBL" id="JNAD02000001">
    <property type="protein sequence ID" value="RKM98902.1"/>
    <property type="molecule type" value="Genomic_DNA"/>
</dbReference>
<dbReference type="PANTHER" id="PTHR43156">
    <property type="entry name" value="STAGE II SPORULATION PROTEIN E-RELATED"/>
    <property type="match status" value="1"/>
</dbReference>
<dbReference type="OrthoDB" id="4295975at2"/>
<dbReference type="Pfam" id="PF00989">
    <property type="entry name" value="PAS"/>
    <property type="match status" value="1"/>
</dbReference>
<evidence type="ECO:0000313" key="3">
    <source>
        <dbReference type="EMBL" id="RKM98902.1"/>
    </source>
</evidence>
<dbReference type="NCBIfam" id="TIGR00229">
    <property type="entry name" value="sensory_box"/>
    <property type="match status" value="1"/>
</dbReference>
<dbReference type="InterPro" id="IPR001932">
    <property type="entry name" value="PPM-type_phosphatase-like_dom"/>
</dbReference>
<dbReference type="Proteomes" id="UP000028058">
    <property type="component" value="Unassembled WGS sequence"/>
</dbReference>
<proteinExistence type="predicted"/>
<dbReference type="SMART" id="SM00331">
    <property type="entry name" value="PP2C_SIG"/>
    <property type="match status" value="1"/>
</dbReference>
<reference evidence="3 4" key="1">
    <citation type="journal article" date="2014" name="Genome Announc.">
        <title>Draft Genome Sequence of Streptomyces fradiae ATCC 19609, a Strain Highly Sensitive to Antibiotics.</title>
        <authorList>
            <person name="Bekker O.B."/>
            <person name="Klimina K.M."/>
            <person name="Vatlin A.A."/>
            <person name="Zakharevich N.V."/>
            <person name="Kasianov A.S."/>
            <person name="Danilenko V.N."/>
        </authorList>
    </citation>
    <scope>NUCLEOTIDE SEQUENCE [LARGE SCALE GENOMIC DNA]</scope>
    <source>
        <strain evidence="3 4">ATCC 19609</strain>
    </source>
</reference>
<dbReference type="PANTHER" id="PTHR43156:SF2">
    <property type="entry name" value="STAGE II SPORULATION PROTEIN E"/>
    <property type="match status" value="1"/>
</dbReference>
<dbReference type="InterPro" id="IPR035965">
    <property type="entry name" value="PAS-like_dom_sf"/>
</dbReference>
<evidence type="ECO:0000256" key="1">
    <source>
        <dbReference type="ARBA" id="ARBA00022801"/>
    </source>
</evidence>
<accession>A0A3R7FK00</accession>
<evidence type="ECO:0000259" key="2">
    <source>
        <dbReference type="PROSITE" id="PS50112"/>
    </source>
</evidence>
<dbReference type="AlphaFoldDB" id="A0A3R7FK00"/>
<dbReference type="RefSeq" id="WP_050363945.1">
    <property type="nucleotide sequence ID" value="NZ_CP134822.1"/>
</dbReference>
<dbReference type="InterPro" id="IPR052016">
    <property type="entry name" value="Bact_Sigma-Reg"/>
</dbReference>
<dbReference type="SUPFAM" id="SSF55785">
    <property type="entry name" value="PYP-like sensor domain (PAS domain)"/>
    <property type="match status" value="1"/>
</dbReference>
<keyword evidence="4" id="KW-1185">Reference proteome</keyword>
<dbReference type="InterPro" id="IPR003018">
    <property type="entry name" value="GAF"/>
</dbReference>
<comment type="caution">
    <text evidence="3">The sequence shown here is derived from an EMBL/GenBank/DDBJ whole genome shotgun (WGS) entry which is preliminary data.</text>
</comment>
<dbReference type="CDD" id="cd00130">
    <property type="entry name" value="PAS"/>
    <property type="match status" value="1"/>
</dbReference>
<dbReference type="GO" id="GO:0016791">
    <property type="term" value="F:phosphatase activity"/>
    <property type="evidence" value="ECO:0007669"/>
    <property type="project" value="TreeGrafter"/>
</dbReference>
<name>A0A3R7FK00_9ACTN</name>
<dbReference type="InterPro" id="IPR029016">
    <property type="entry name" value="GAF-like_dom_sf"/>
</dbReference>
<gene>
    <name evidence="3" type="ORF">SFRA_001240</name>
</gene>
<dbReference type="Gene3D" id="3.60.40.10">
    <property type="entry name" value="PPM-type phosphatase domain"/>
    <property type="match status" value="1"/>
</dbReference>
<dbReference type="InterPro" id="IPR036457">
    <property type="entry name" value="PPM-type-like_dom_sf"/>
</dbReference>